<dbReference type="RefSeq" id="WP_007738435.1">
    <property type="nucleotide sequence ID" value="NZ_AOMF01000114.1"/>
</dbReference>
<feature type="region of interest" description="Disordered" evidence="1">
    <location>
        <begin position="122"/>
        <end position="163"/>
    </location>
</feature>
<dbReference type="Proteomes" id="UP000011680">
    <property type="component" value="Unassembled WGS sequence"/>
</dbReference>
<dbReference type="OrthoDB" id="199604at2157"/>
<evidence type="ECO:0000313" key="2">
    <source>
        <dbReference type="EMBL" id="EMA55355.1"/>
    </source>
</evidence>
<sequence length="229" mass="24856">MTESMVGPDAAEATGRKFSVGDIVHDQDADADEQTGAYVTTLPDATAEEWVAYEDKEGTETTVAEDNPDYPVDAPVVVVVHTTDVHYDLPDWNRYTRLSVSELEEADTLYYGFPAPRLVRDQHRPHAPETQKGESGANESVERTTSGSNSDTEADASSDPSAALVALQRYLETSGMDTTIADDGKSVRVTKANESYRVSLDGVEGDGPHRSQLEEAIEKVRAATQAMTE</sequence>
<dbReference type="AlphaFoldDB" id="M0NF84"/>
<proteinExistence type="predicted"/>
<gene>
    <name evidence="2" type="ORF">C451_05303</name>
</gene>
<organism evidence="2 3">
    <name type="scientific">Halococcus thailandensis JCM 13552</name>
    <dbReference type="NCBI Taxonomy" id="1227457"/>
    <lineage>
        <taxon>Archaea</taxon>
        <taxon>Methanobacteriati</taxon>
        <taxon>Methanobacteriota</taxon>
        <taxon>Stenosarchaea group</taxon>
        <taxon>Halobacteria</taxon>
        <taxon>Halobacteriales</taxon>
        <taxon>Halococcaceae</taxon>
        <taxon>Halococcus</taxon>
    </lineage>
</organism>
<feature type="region of interest" description="Disordered" evidence="1">
    <location>
        <begin position="1"/>
        <end position="21"/>
    </location>
</feature>
<name>M0NF84_9EURY</name>
<reference evidence="2 3" key="1">
    <citation type="journal article" date="2014" name="PLoS Genet.">
        <title>Phylogenetically driven sequencing of extremely halophilic archaea reveals strategies for static and dynamic osmo-response.</title>
        <authorList>
            <person name="Becker E.A."/>
            <person name="Seitzer P.M."/>
            <person name="Tritt A."/>
            <person name="Larsen D."/>
            <person name="Krusor M."/>
            <person name="Yao A.I."/>
            <person name="Wu D."/>
            <person name="Madern D."/>
            <person name="Eisen J.A."/>
            <person name="Darling A.E."/>
            <person name="Facciotti M.T."/>
        </authorList>
    </citation>
    <scope>NUCLEOTIDE SEQUENCE [LARGE SCALE GENOMIC DNA]</scope>
    <source>
        <strain evidence="2 3">JCM 13552</strain>
    </source>
</reference>
<dbReference type="PATRIC" id="fig|1227457.3.peg.947"/>
<keyword evidence="3" id="KW-1185">Reference proteome</keyword>
<dbReference type="eggNOG" id="arCOG01875">
    <property type="taxonomic scope" value="Archaea"/>
</dbReference>
<evidence type="ECO:0000313" key="3">
    <source>
        <dbReference type="Proteomes" id="UP000011680"/>
    </source>
</evidence>
<comment type="caution">
    <text evidence="2">The sequence shown here is derived from an EMBL/GenBank/DDBJ whole genome shotgun (WGS) entry which is preliminary data.</text>
</comment>
<evidence type="ECO:0000256" key="1">
    <source>
        <dbReference type="SAM" id="MobiDB-lite"/>
    </source>
</evidence>
<protein>
    <submittedName>
        <fullName evidence="2">Uncharacterized protein</fullName>
    </submittedName>
</protein>
<accession>M0NF84</accession>
<feature type="compositionally biased region" description="Basic and acidic residues" evidence="1">
    <location>
        <begin position="122"/>
        <end position="132"/>
    </location>
</feature>
<dbReference type="EMBL" id="AOMF01000114">
    <property type="protein sequence ID" value="EMA55355.1"/>
    <property type="molecule type" value="Genomic_DNA"/>
</dbReference>